<sequence>MGKAQGEAIDALRSYVLRVAAHMRENDPATAALAERLLAPLAAWKGRRSKNRRGASTKDAARGKGAEGVGVPAE</sequence>
<dbReference type="RefSeq" id="WP_271927644.1">
    <property type="nucleotide sequence ID" value="NZ_JAQNDO010000001.1"/>
</dbReference>
<keyword evidence="3" id="KW-1185">Reference proteome</keyword>
<accession>A0ABT5F3R4</accession>
<dbReference type="Proteomes" id="UP001221411">
    <property type="component" value="Unassembled WGS sequence"/>
</dbReference>
<organism evidence="2 3">
    <name type="scientific">Polyangium mundeleinium</name>
    <dbReference type="NCBI Taxonomy" id="2995306"/>
    <lineage>
        <taxon>Bacteria</taxon>
        <taxon>Pseudomonadati</taxon>
        <taxon>Myxococcota</taxon>
        <taxon>Polyangia</taxon>
        <taxon>Polyangiales</taxon>
        <taxon>Polyangiaceae</taxon>
        <taxon>Polyangium</taxon>
    </lineage>
</organism>
<gene>
    <name evidence="2" type="ORF">POL67_45330</name>
</gene>
<comment type="caution">
    <text evidence="2">The sequence shown here is derived from an EMBL/GenBank/DDBJ whole genome shotgun (WGS) entry which is preliminary data.</text>
</comment>
<evidence type="ECO:0000313" key="2">
    <source>
        <dbReference type="EMBL" id="MDC0748636.1"/>
    </source>
</evidence>
<name>A0ABT5F3R4_9BACT</name>
<protein>
    <submittedName>
        <fullName evidence="2">Uncharacterized protein</fullName>
    </submittedName>
</protein>
<reference evidence="2 3" key="1">
    <citation type="submission" date="2022-11" db="EMBL/GenBank/DDBJ databases">
        <title>Minimal conservation of predation-associated metabolite biosynthetic gene clusters underscores biosynthetic potential of Myxococcota including descriptions for ten novel species: Archangium lansinium sp. nov., Myxococcus landrumus sp. nov., Nannocystis bai.</title>
        <authorList>
            <person name="Ahearne A."/>
            <person name="Stevens C."/>
            <person name="Dowd S."/>
        </authorList>
    </citation>
    <scope>NUCLEOTIDE SEQUENCE [LARGE SCALE GENOMIC DNA]</scope>
    <source>
        <strain evidence="2 3">RJM3</strain>
    </source>
</reference>
<feature type="compositionally biased region" description="Basic residues" evidence="1">
    <location>
        <begin position="45"/>
        <end position="55"/>
    </location>
</feature>
<dbReference type="EMBL" id="JAQNDO010000001">
    <property type="protein sequence ID" value="MDC0748636.1"/>
    <property type="molecule type" value="Genomic_DNA"/>
</dbReference>
<feature type="region of interest" description="Disordered" evidence="1">
    <location>
        <begin position="44"/>
        <end position="74"/>
    </location>
</feature>
<proteinExistence type="predicted"/>
<evidence type="ECO:0000313" key="3">
    <source>
        <dbReference type="Proteomes" id="UP001221411"/>
    </source>
</evidence>
<evidence type="ECO:0000256" key="1">
    <source>
        <dbReference type="SAM" id="MobiDB-lite"/>
    </source>
</evidence>